<sequence length="225" mass="26234">SADISIYFVEYVILNGFREANISAVKKRFSIEFCIMYNAYNTPRKLLSRNVTKYIIKCIRQYNRLVYFFTVRLIKMSYHMFDPTSDIGISSLRNNTAILSLCLELALASTVSSSGKETVSEETDEEKLKKVIFSETFSEKKENRRDTIFCNEHRNYCFPEDFGKESHLNDSVHSDIEFSSQNVVIKGSGYMKEYWQEIIGVVAFTWHSTPMKDDEKQLHCCQHEN</sequence>
<reference evidence="1" key="1">
    <citation type="journal article" date="2023" name="IScience">
        <title>Live-bearing cockroach genome reveals convergent evolutionary mechanisms linked to viviparity in insects and beyond.</title>
        <authorList>
            <person name="Fouks B."/>
            <person name="Harrison M.C."/>
            <person name="Mikhailova A.A."/>
            <person name="Marchal E."/>
            <person name="English S."/>
            <person name="Carruthers M."/>
            <person name="Jennings E.C."/>
            <person name="Chiamaka E.L."/>
            <person name="Frigard R.A."/>
            <person name="Pippel M."/>
            <person name="Attardo G.M."/>
            <person name="Benoit J.B."/>
            <person name="Bornberg-Bauer E."/>
            <person name="Tobe S.S."/>
        </authorList>
    </citation>
    <scope>NUCLEOTIDE SEQUENCE</scope>
    <source>
        <strain evidence="1">Stay&amp;Tobe</strain>
    </source>
</reference>
<feature type="non-terminal residue" evidence="1">
    <location>
        <position position="225"/>
    </location>
</feature>
<evidence type="ECO:0000313" key="1">
    <source>
        <dbReference type="EMBL" id="KAJ9597499.1"/>
    </source>
</evidence>
<accession>A0AAD8AEI7</accession>
<feature type="non-terminal residue" evidence="1">
    <location>
        <position position="1"/>
    </location>
</feature>
<keyword evidence="2" id="KW-1185">Reference proteome</keyword>
<organism evidence="1 2">
    <name type="scientific">Diploptera punctata</name>
    <name type="common">Pacific beetle cockroach</name>
    <dbReference type="NCBI Taxonomy" id="6984"/>
    <lineage>
        <taxon>Eukaryota</taxon>
        <taxon>Metazoa</taxon>
        <taxon>Ecdysozoa</taxon>
        <taxon>Arthropoda</taxon>
        <taxon>Hexapoda</taxon>
        <taxon>Insecta</taxon>
        <taxon>Pterygota</taxon>
        <taxon>Neoptera</taxon>
        <taxon>Polyneoptera</taxon>
        <taxon>Dictyoptera</taxon>
        <taxon>Blattodea</taxon>
        <taxon>Blaberoidea</taxon>
        <taxon>Blaberidae</taxon>
        <taxon>Diplopterinae</taxon>
        <taxon>Diploptera</taxon>
    </lineage>
</organism>
<name>A0AAD8AEI7_DIPPU</name>
<proteinExistence type="predicted"/>
<reference evidence="1" key="2">
    <citation type="submission" date="2023-05" db="EMBL/GenBank/DDBJ databases">
        <authorList>
            <person name="Fouks B."/>
        </authorList>
    </citation>
    <scope>NUCLEOTIDE SEQUENCE</scope>
    <source>
        <strain evidence="1">Stay&amp;Tobe</strain>
        <tissue evidence="1">Testes</tissue>
    </source>
</reference>
<protein>
    <submittedName>
        <fullName evidence="1">Uncharacterized protein</fullName>
    </submittedName>
</protein>
<comment type="caution">
    <text evidence="1">The sequence shown here is derived from an EMBL/GenBank/DDBJ whole genome shotgun (WGS) entry which is preliminary data.</text>
</comment>
<dbReference type="EMBL" id="JASPKZ010001604">
    <property type="protein sequence ID" value="KAJ9597499.1"/>
    <property type="molecule type" value="Genomic_DNA"/>
</dbReference>
<dbReference type="Proteomes" id="UP001233999">
    <property type="component" value="Unassembled WGS sequence"/>
</dbReference>
<dbReference type="AlphaFoldDB" id="A0AAD8AEI7"/>
<evidence type="ECO:0000313" key="2">
    <source>
        <dbReference type="Proteomes" id="UP001233999"/>
    </source>
</evidence>
<gene>
    <name evidence="1" type="ORF">L9F63_011640</name>
</gene>